<reference evidence="2" key="2">
    <citation type="submission" date="2017-11" db="EMBL/GenBank/DDBJ databases">
        <title>PacBio sequencing of new strain of the secondary endosymbiont Candidatus Hamiltonella defensa.</title>
        <authorList>
            <person name="Strand M.R."/>
            <person name="Oliver K."/>
        </authorList>
    </citation>
    <scope>NUCLEOTIDE SEQUENCE [LARGE SCALE GENOMIC DNA]</scope>
    <source>
        <strain evidence="2">A2C</strain>
    </source>
</reference>
<organism evidence="1 2">
    <name type="scientific">Candidatus Williamhamiltonella defendens</name>
    <dbReference type="NCBI Taxonomy" id="138072"/>
    <lineage>
        <taxon>Bacteria</taxon>
        <taxon>Pseudomonadati</taxon>
        <taxon>Pseudomonadota</taxon>
        <taxon>Gammaproteobacteria</taxon>
        <taxon>Enterobacterales</taxon>
        <taxon>Enterobacteriaceae</taxon>
        <taxon>aphid secondary symbionts</taxon>
        <taxon>Candidatus Williamhamiltonella</taxon>
    </lineage>
</organism>
<gene>
    <name evidence="1" type="ORF">BJP41_09115</name>
</gene>
<proteinExistence type="predicted"/>
<reference evidence="2" key="1">
    <citation type="submission" date="2016-10" db="EMBL/GenBank/DDBJ databases">
        <authorList>
            <person name="Chevignon G."/>
        </authorList>
    </citation>
    <scope>NUCLEOTIDE SEQUENCE [LARGE SCALE GENOMIC DNA]</scope>
    <source>
        <strain evidence="2">A2C</strain>
    </source>
</reference>
<evidence type="ECO:0000313" key="2">
    <source>
        <dbReference type="Proteomes" id="UP000230008"/>
    </source>
</evidence>
<accession>A0A2D3T3U3</accession>
<dbReference type="AlphaFoldDB" id="A0A2D3T3U3"/>
<dbReference type="EMBL" id="CP017606">
    <property type="protein sequence ID" value="ATW30457.1"/>
    <property type="molecule type" value="Genomic_DNA"/>
</dbReference>
<sequence>MILTDALFIQFDEKKRGHCIQVKRGGRFLSGQRNRTAGTKIWVKGLNFSQLAFMASLNSTH</sequence>
<protein>
    <submittedName>
        <fullName evidence="1">Uncharacterized protein</fullName>
    </submittedName>
</protein>
<dbReference type="Proteomes" id="UP000230008">
    <property type="component" value="Chromosome"/>
</dbReference>
<evidence type="ECO:0000313" key="1">
    <source>
        <dbReference type="EMBL" id="ATW30457.1"/>
    </source>
</evidence>
<name>A0A2D3T3U3_9ENTR</name>